<comment type="caution">
    <text evidence="2">The sequence shown here is derived from an EMBL/GenBank/DDBJ whole genome shotgun (WGS) entry which is preliminary data.</text>
</comment>
<evidence type="ECO:0000313" key="3">
    <source>
        <dbReference type="Proteomes" id="UP001320972"/>
    </source>
</evidence>
<protein>
    <submittedName>
        <fullName evidence="2">Pre-peptidase C-terminal domain-containing protein</fullName>
    </submittedName>
</protein>
<dbReference type="Proteomes" id="UP001320972">
    <property type="component" value="Unassembled WGS sequence"/>
</dbReference>
<dbReference type="Gene3D" id="2.60.120.380">
    <property type="match status" value="1"/>
</dbReference>
<proteinExistence type="predicted"/>
<sequence>MNRRRLLSILGTAGLSSAVIWVVYQVDQGAIDIGNEAAVSGTASRSTESFEFEATAGDEIFITIRNTDDDGDSGGGLTLRDPDGDEVLERRLSSMTETNEQHTADQDGTYRLTVAPRDARVQVSVSVTDSDE</sequence>
<name>A0ABT2QKA8_9EURY</name>
<accession>A0ABT2QKA8</accession>
<keyword evidence="3" id="KW-1185">Reference proteome</keyword>
<gene>
    <name evidence="2" type="ORF">OB955_21965</name>
</gene>
<dbReference type="RefSeq" id="WP_338009109.1">
    <property type="nucleotide sequence ID" value="NZ_JAOPKB010000018.1"/>
</dbReference>
<evidence type="ECO:0000256" key="1">
    <source>
        <dbReference type="SAM" id="MobiDB-lite"/>
    </source>
</evidence>
<organism evidence="2 3">
    <name type="scientific">Natronoglomus mannanivorans</name>
    <dbReference type="NCBI Taxonomy" id="2979990"/>
    <lineage>
        <taxon>Archaea</taxon>
        <taxon>Methanobacteriati</taxon>
        <taxon>Methanobacteriota</taxon>
        <taxon>Stenosarchaea group</taxon>
        <taxon>Halobacteria</taxon>
        <taxon>Halobacteriales</taxon>
        <taxon>Natrialbaceae</taxon>
        <taxon>Natronoglomus</taxon>
    </lineage>
</organism>
<feature type="region of interest" description="Disordered" evidence="1">
    <location>
        <begin position="65"/>
        <end position="115"/>
    </location>
</feature>
<dbReference type="EMBL" id="JAOPKB010000018">
    <property type="protein sequence ID" value="MCU4975371.1"/>
    <property type="molecule type" value="Genomic_DNA"/>
</dbReference>
<reference evidence="2 3" key="1">
    <citation type="submission" date="2022-09" db="EMBL/GenBank/DDBJ databases">
        <title>Enrichment on poylsaccharides allowed isolation of novel metabolic and taxonomic groups of Haloarchaea.</title>
        <authorList>
            <person name="Sorokin D.Y."/>
            <person name="Elcheninov A.G."/>
            <person name="Khizhniak T.V."/>
            <person name="Kolganova T.V."/>
            <person name="Kublanov I.V."/>
        </authorList>
    </citation>
    <scope>NUCLEOTIDE SEQUENCE [LARGE SCALE GENOMIC DNA]</scope>
    <source>
        <strain evidence="2 3">AArc-m2/3/4</strain>
    </source>
</reference>
<evidence type="ECO:0000313" key="2">
    <source>
        <dbReference type="EMBL" id="MCU4975371.1"/>
    </source>
</evidence>